<sequence length="60" mass="6708">MELDDEADGLLRQALGRVRGTRQRRPPAAMSMSPEMEISETPVPPVSRGRGRHGRSHSRQ</sequence>
<feature type="compositionally biased region" description="Basic residues" evidence="1">
    <location>
        <begin position="49"/>
        <end position="60"/>
    </location>
</feature>
<evidence type="ECO:0000313" key="2">
    <source>
        <dbReference type="EMBL" id="RJE22338.1"/>
    </source>
</evidence>
<comment type="caution">
    <text evidence="2">The sequence shown here is derived from an EMBL/GenBank/DDBJ whole genome shotgun (WGS) entry which is preliminary data.</text>
</comment>
<dbReference type="AlphaFoldDB" id="A0A3A2ZGM3"/>
<dbReference type="EMBL" id="MVGC01000173">
    <property type="protein sequence ID" value="RJE22338.1"/>
    <property type="molecule type" value="Genomic_DNA"/>
</dbReference>
<name>A0A3A2ZGM3_9EURO</name>
<evidence type="ECO:0000256" key="1">
    <source>
        <dbReference type="SAM" id="MobiDB-lite"/>
    </source>
</evidence>
<proteinExistence type="predicted"/>
<organism evidence="2 3">
    <name type="scientific">Aspergillus sclerotialis</name>
    <dbReference type="NCBI Taxonomy" id="2070753"/>
    <lineage>
        <taxon>Eukaryota</taxon>
        <taxon>Fungi</taxon>
        <taxon>Dikarya</taxon>
        <taxon>Ascomycota</taxon>
        <taxon>Pezizomycotina</taxon>
        <taxon>Eurotiomycetes</taxon>
        <taxon>Eurotiomycetidae</taxon>
        <taxon>Eurotiales</taxon>
        <taxon>Aspergillaceae</taxon>
        <taxon>Aspergillus</taxon>
        <taxon>Aspergillus subgen. Polypaecilum</taxon>
    </lineage>
</organism>
<accession>A0A3A2ZGM3</accession>
<feature type="region of interest" description="Disordered" evidence="1">
    <location>
        <begin position="1"/>
        <end position="60"/>
    </location>
</feature>
<reference evidence="3" key="1">
    <citation type="submission" date="2017-02" db="EMBL/GenBank/DDBJ databases">
        <authorList>
            <person name="Tafer H."/>
            <person name="Lopandic K."/>
        </authorList>
    </citation>
    <scope>NUCLEOTIDE SEQUENCE [LARGE SCALE GENOMIC DNA]</scope>
    <source>
        <strain evidence="3">CBS 366.77</strain>
    </source>
</reference>
<dbReference type="Proteomes" id="UP000266188">
    <property type="component" value="Unassembled WGS sequence"/>
</dbReference>
<keyword evidence="3" id="KW-1185">Reference proteome</keyword>
<gene>
    <name evidence="2" type="ORF">PHISCL_05316</name>
</gene>
<dbReference type="STRING" id="2070753.A0A3A2ZGM3"/>
<evidence type="ECO:0000313" key="3">
    <source>
        <dbReference type="Proteomes" id="UP000266188"/>
    </source>
</evidence>
<protein>
    <submittedName>
        <fullName evidence="2">Uncharacterized protein</fullName>
    </submittedName>
</protein>
<dbReference type="OrthoDB" id="10593966at2759"/>